<evidence type="ECO:0000256" key="5">
    <source>
        <dbReference type="SAM" id="Phobius"/>
    </source>
</evidence>
<dbReference type="GO" id="GO:0015267">
    <property type="term" value="F:channel activity"/>
    <property type="evidence" value="ECO:0007669"/>
    <property type="project" value="TreeGrafter"/>
</dbReference>
<evidence type="ECO:0000256" key="1">
    <source>
        <dbReference type="ARBA" id="ARBA00004141"/>
    </source>
</evidence>
<protein>
    <submittedName>
        <fullName evidence="6">Aquaporin-11</fullName>
    </submittedName>
</protein>
<evidence type="ECO:0000256" key="3">
    <source>
        <dbReference type="ARBA" id="ARBA00022989"/>
    </source>
</evidence>
<keyword evidence="4 5" id="KW-0472">Membrane</keyword>
<dbReference type="AlphaFoldDB" id="A0A9Q1CB12"/>
<evidence type="ECO:0000256" key="2">
    <source>
        <dbReference type="ARBA" id="ARBA00022692"/>
    </source>
</evidence>
<comment type="subcellular location">
    <subcellularLocation>
        <location evidence="1">Membrane</location>
        <topology evidence="1">Multi-pass membrane protein</topology>
    </subcellularLocation>
</comment>
<gene>
    <name evidence="6" type="ORF">HOLleu_13436</name>
</gene>
<sequence>MALEAVPPVLATFLLVFFTTYLCRLLRSTLRKLLKDDLNIYQYVAEIISTFQLVAGMLEGDTVLEEYGYFWYGVYLWIFFISLDLTFDGNSTANACAVWHSVLIRNSTRLTGILKILLQVLGGQLAFPYMKLLWMFSPLTKHRDRRSALLVLHCQSALKVSILEGCFAESLATFMYFFMMVTFQPKGRVWNALWDATVQVAIILVGLEWTGMMFNPALASALTFNCVNHPLLDHLLVYWVAPMATIPLVQSTFGKVQKFKQRRQAARMKVE</sequence>
<dbReference type="GO" id="GO:0016020">
    <property type="term" value="C:membrane"/>
    <property type="evidence" value="ECO:0007669"/>
    <property type="project" value="UniProtKB-SubCell"/>
</dbReference>
<dbReference type="InterPro" id="IPR023271">
    <property type="entry name" value="Aquaporin-like"/>
</dbReference>
<dbReference type="Proteomes" id="UP001152320">
    <property type="component" value="Chromosome 5"/>
</dbReference>
<name>A0A9Q1CB12_HOLLE</name>
<organism evidence="6 7">
    <name type="scientific">Holothuria leucospilota</name>
    <name type="common">Black long sea cucumber</name>
    <name type="synonym">Mertensiothuria leucospilota</name>
    <dbReference type="NCBI Taxonomy" id="206669"/>
    <lineage>
        <taxon>Eukaryota</taxon>
        <taxon>Metazoa</taxon>
        <taxon>Echinodermata</taxon>
        <taxon>Eleutherozoa</taxon>
        <taxon>Echinozoa</taxon>
        <taxon>Holothuroidea</taxon>
        <taxon>Aspidochirotacea</taxon>
        <taxon>Aspidochirotida</taxon>
        <taxon>Holothuriidae</taxon>
        <taxon>Holothuria</taxon>
    </lineage>
</organism>
<feature type="transmembrane region" description="Helical" evidence="5">
    <location>
        <begin position="235"/>
        <end position="253"/>
    </location>
</feature>
<feature type="transmembrane region" description="Helical" evidence="5">
    <location>
        <begin position="193"/>
        <end position="215"/>
    </location>
</feature>
<feature type="transmembrane region" description="Helical" evidence="5">
    <location>
        <begin position="157"/>
        <end position="181"/>
    </location>
</feature>
<dbReference type="OrthoDB" id="1580043at2759"/>
<feature type="transmembrane region" description="Helical" evidence="5">
    <location>
        <begin position="116"/>
        <end position="137"/>
    </location>
</feature>
<accession>A0A9Q1CB12</accession>
<feature type="transmembrane region" description="Helical" evidence="5">
    <location>
        <begin position="6"/>
        <end position="26"/>
    </location>
</feature>
<dbReference type="InterPro" id="IPR051883">
    <property type="entry name" value="AQP11/12_channel"/>
</dbReference>
<dbReference type="GO" id="GO:0005737">
    <property type="term" value="C:cytoplasm"/>
    <property type="evidence" value="ECO:0007669"/>
    <property type="project" value="TreeGrafter"/>
</dbReference>
<proteinExistence type="predicted"/>
<evidence type="ECO:0000256" key="4">
    <source>
        <dbReference type="ARBA" id="ARBA00023136"/>
    </source>
</evidence>
<dbReference type="Gene3D" id="1.20.1080.10">
    <property type="entry name" value="Glycerol uptake facilitator protein"/>
    <property type="match status" value="1"/>
</dbReference>
<evidence type="ECO:0000313" key="6">
    <source>
        <dbReference type="EMBL" id="KAJ8042393.1"/>
    </source>
</evidence>
<feature type="transmembrane region" description="Helical" evidence="5">
    <location>
        <begin position="69"/>
        <end position="87"/>
    </location>
</feature>
<keyword evidence="2 5" id="KW-0812">Transmembrane</keyword>
<evidence type="ECO:0000313" key="7">
    <source>
        <dbReference type="Proteomes" id="UP001152320"/>
    </source>
</evidence>
<keyword evidence="7" id="KW-1185">Reference proteome</keyword>
<keyword evidence="3 5" id="KW-1133">Transmembrane helix</keyword>
<dbReference type="SUPFAM" id="SSF81338">
    <property type="entry name" value="Aquaporin-like"/>
    <property type="match status" value="1"/>
</dbReference>
<comment type="caution">
    <text evidence="6">The sequence shown here is derived from an EMBL/GenBank/DDBJ whole genome shotgun (WGS) entry which is preliminary data.</text>
</comment>
<dbReference type="EMBL" id="JAIZAY010000005">
    <property type="protein sequence ID" value="KAJ8042393.1"/>
    <property type="molecule type" value="Genomic_DNA"/>
</dbReference>
<dbReference type="PANTHER" id="PTHR21191:SF16">
    <property type="entry name" value="AQUAPORIN"/>
    <property type="match status" value="1"/>
</dbReference>
<dbReference type="PANTHER" id="PTHR21191">
    <property type="entry name" value="AQUAPORIN"/>
    <property type="match status" value="1"/>
</dbReference>
<feature type="transmembrane region" description="Helical" evidence="5">
    <location>
        <begin position="38"/>
        <end position="57"/>
    </location>
</feature>
<reference evidence="6" key="1">
    <citation type="submission" date="2021-10" db="EMBL/GenBank/DDBJ databases">
        <title>Tropical sea cucumber genome reveals ecological adaptation and Cuvierian tubules defense mechanism.</title>
        <authorList>
            <person name="Chen T."/>
        </authorList>
    </citation>
    <scope>NUCLEOTIDE SEQUENCE</scope>
    <source>
        <strain evidence="6">Nanhai2018</strain>
        <tissue evidence="6">Muscle</tissue>
    </source>
</reference>